<reference evidence="3" key="2">
    <citation type="journal article" date="2014" name="Nat. Commun.">
        <title>The cavefish genome reveals candidate genes for eye loss.</title>
        <authorList>
            <person name="McGaugh S.E."/>
            <person name="Gross J.B."/>
            <person name="Aken B."/>
            <person name="Blin M."/>
            <person name="Borowsky R."/>
            <person name="Chalopin D."/>
            <person name="Hinaux H."/>
            <person name="Jeffery W.R."/>
            <person name="Keene A."/>
            <person name="Ma L."/>
            <person name="Minx P."/>
            <person name="Murphy D."/>
            <person name="O'Quin K.E."/>
            <person name="Retaux S."/>
            <person name="Rohner N."/>
            <person name="Searle S.M."/>
            <person name="Stahl B.A."/>
            <person name="Tabin C."/>
            <person name="Volff J.N."/>
            <person name="Yoshizawa M."/>
            <person name="Warren W.C."/>
        </authorList>
    </citation>
    <scope>NUCLEOTIDE SEQUENCE [LARGE SCALE GENOMIC DNA]</scope>
    <source>
        <strain evidence="3">female</strain>
    </source>
</reference>
<dbReference type="GO" id="GO:0005737">
    <property type="term" value="C:cytoplasm"/>
    <property type="evidence" value="ECO:0007669"/>
    <property type="project" value="TreeGrafter"/>
</dbReference>
<dbReference type="PANTHER" id="PTHR45706">
    <property type="entry name" value="TYROSINE-PROTEIN PHOSPHATASE"/>
    <property type="match status" value="1"/>
</dbReference>
<name>A0A3B1IXS8_ASTMX</name>
<dbReference type="GO" id="GO:0004725">
    <property type="term" value="F:protein tyrosine phosphatase activity"/>
    <property type="evidence" value="ECO:0007669"/>
    <property type="project" value="TreeGrafter"/>
</dbReference>
<keyword evidence="3" id="KW-1185">Reference proteome</keyword>
<dbReference type="Proteomes" id="UP000018467">
    <property type="component" value="Unassembled WGS sequence"/>
</dbReference>
<proteinExistence type="predicted"/>
<dbReference type="PROSITE" id="PS50057">
    <property type="entry name" value="FERM_3"/>
    <property type="match status" value="1"/>
</dbReference>
<reference evidence="2" key="3">
    <citation type="submission" date="2025-08" db="UniProtKB">
        <authorList>
            <consortium name="Ensembl"/>
        </authorList>
    </citation>
    <scope>IDENTIFICATION</scope>
</reference>
<evidence type="ECO:0000313" key="3">
    <source>
        <dbReference type="Proteomes" id="UP000018467"/>
    </source>
</evidence>
<dbReference type="SUPFAM" id="SSF54236">
    <property type="entry name" value="Ubiquitin-like"/>
    <property type="match status" value="1"/>
</dbReference>
<evidence type="ECO:0000313" key="2">
    <source>
        <dbReference type="Ensembl" id="ENSAMXP00000034481.1"/>
    </source>
</evidence>
<protein>
    <submittedName>
        <fullName evidence="2">Protein tyrosine phosphatase non-receptor type 4b</fullName>
    </submittedName>
</protein>
<dbReference type="PANTHER" id="PTHR45706:SF7">
    <property type="entry name" value="TYROSINE-PROTEIN PHOSPHATASE NON-RECEPTOR TYPE 4"/>
    <property type="match status" value="1"/>
</dbReference>
<dbReference type="Gene3D" id="3.10.20.90">
    <property type="entry name" value="Phosphatidylinositol 3-kinase Catalytic Subunit, Chain A, domain 1"/>
    <property type="match status" value="1"/>
</dbReference>
<sequence>MCVCVCIYVADGVGTVMTARFRLPAGRSSDVGESEVARDRQSAQGVCIVLLLDNTVQAFRVNKQEQGQALLDIVFEHLQLTERDYFGLQLTDETSENQLSWGTTASRSTCLATFQSSASFLTLQRTLRRRWPNCISSTMDSLQLRRSLTT</sequence>
<feature type="domain" description="FERM" evidence="1">
    <location>
        <begin position="45"/>
        <end position="150"/>
    </location>
</feature>
<organism evidence="2 3">
    <name type="scientific">Astyanax mexicanus</name>
    <name type="common">Blind cave fish</name>
    <name type="synonym">Astyanax fasciatus mexicanus</name>
    <dbReference type="NCBI Taxonomy" id="7994"/>
    <lineage>
        <taxon>Eukaryota</taxon>
        <taxon>Metazoa</taxon>
        <taxon>Chordata</taxon>
        <taxon>Craniata</taxon>
        <taxon>Vertebrata</taxon>
        <taxon>Euteleostomi</taxon>
        <taxon>Actinopterygii</taxon>
        <taxon>Neopterygii</taxon>
        <taxon>Teleostei</taxon>
        <taxon>Ostariophysi</taxon>
        <taxon>Characiformes</taxon>
        <taxon>Characoidei</taxon>
        <taxon>Acestrorhamphidae</taxon>
        <taxon>Acestrorhamphinae</taxon>
        <taxon>Astyanax</taxon>
    </lineage>
</organism>
<evidence type="ECO:0000259" key="1">
    <source>
        <dbReference type="PROSITE" id="PS50057"/>
    </source>
</evidence>
<dbReference type="Ensembl" id="ENSAMXT00000055507.1">
    <property type="protein sequence ID" value="ENSAMXP00000034481.1"/>
    <property type="gene ID" value="ENSAMXG00000003635.2"/>
</dbReference>
<dbReference type="GeneTree" id="ENSGT00940000157211"/>
<accession>A0A3B1IXS8</accession>
<dbReference type="InterPro" id="IPR029071">
    <property type="entry name" value="Ubiquitin-like_domsf"/>
</dbReference>
<reference evidence="3" key="1">
    <citation type="submission" date="2013-03" db="EMBL/GenBank/DDBJ databases">
        <authorList>
            <person name="Jeffery W."/>
            <person name="Warren W."/>
            <person name="Wilson R.K."/>
        </authorList>
    </citation>
    <scope>NUCLEOTIDE SEQUENCE</scope>
    <source>
        <strain evidence="3">female</strain>
    </source>
</reference>
<dbReference type="GO" id="GO:0009898">
    <property type="term" value="C:cytoplasmic side of plasma membrane"/>
    <property type="evidence" value="ECO:0007669"/>
    <property type="project" value="TreeGrafter"/>
</dbReference>
<dbReference type="Bgee" id="ENSAMXG00000003635">
    <property type="expression patterns" value="Expressed in brain and 12 other cell types or tissues"/>
</dbReference>
<dbReference type="InterPro" id="IPR000299">
    <property type="entry name" value="FERM_domain"/>
</dbReference>
<reference evidence="2" key="4">
    <citation type="submission" date="2025-09" db="UniProtKB">
        <authorList>
            <consortium name="Ensembl"/>
        </authorList>
    </citation>
    <scope>IDENTIFICATION</scope>
</reference>
<dbReference type="Pfam" id="PF09379">
    <property type="entry name" value="FERM_N"/>
    <property type="match status" value="1"/>
</dbReference>
<dbReference type="AlphaFoldDB" id="A0A3B1IXS8"/>
<dbReference type="InterPro" id="IPR018979">
    <property type="entry name" value="FERM_N"/>
</dbReference>